<dbReference type="GO" id="GO:0016758">
    <property type="term" value="F:hexosyltransferase activity"/>
    <property type="evidence" value="ECO:0007669"/>
    <property type="project" value="InterPro"/>
</dbReference>
<comment type="similarity">
    <text evidence="2">Belongs to the glycosyltransferase 28 family.</text>
</comment>
<evidence type="ECO:0000259" key="5">
    <source>
        <dbReference type="Pfam" id="PF04101"/>
    </source>
</evidence>
<dbReference type="EMBL" id="MN577573">
    <property type="protein sequence ID" value="QGT51146.1"/>
    <property type="molecule type" value="Genomic_DNA"/>
</dbReference>
<dbReference type="Gene3D" id="3.40.50.2000">
    <property type="entry name" value="Glycogen Phosphorylase B"/>
    <property type="match status" value="1"/>
</dbReference>
<dbReference type="GO" id="GO:0016020">
    <property type="term" value="C:membrane"/>
    <property type="evidence" value="ECO:0007669"/>
    <property type="project" value="UniProtKB-SubCell"/>
</dbReference>
<dbReference type="AlphaFoldDB" id="A0A650ENE1"/>
<evidence type="ECO:0000313" key="7">
    <source>
        <dbReference type="EMBL" id="QGT51146.1"/>
    </source>
</evidence>
<evidence type="ECO:0000256" key="2">
    <source>
        <dbReference type="ARBA" id="ARBA00006962"/>
    </source>
</evidence>
<organism evidence="7">
    <name type="scientific">uncultured Bacillota bacterium</name>
    <dbReference type="NCBI Taxonomy" id="344338"/>
    <lineage>
        <taxon>Bacteria</taxon>
        <taxon>Bacillati</taxon>
        <taxon>Bacillota</taxon>
        <taxon>environmental samples</taxon>
    </lineage>
</organism>
<evidence type="ECO:0000256" key="4">
    <source>
        <dbReference type="ARBA" id="ARBA00022679"/>
    </source>
</evidence>
<evidence type="ECO:0000256" key="1">
    <source>
        <dbReference type="ARBA" id="ARBA00004370"/>
    </source>
</evidence>
<dbReference type="SUPFAM" id="SSF53756">
    <property type="entry name" value="UDP-Glycosyltransferase/glycogen phosphorylase"/>
    <property type="match status" value="1"/>
</dbReference>
<keyword evidence="3" id="KW-0328">Glycosyltransferase</keyword>
<accession>A0A650ENE1</accession>
<proteinExistence type="inferred from homology"/>
<comment type="subcellular location">
    <subcellularLocation>
        <location evidence="1">Membrane</location>
    </subcellularLocation>
</comment>
<gene>
    <name evidence="7" type="ORF">Firmicute1046_2220</name>
</gene>
<dbReference type="PANTHER" id="PTHR43025:SF3">
    <property type="entry name" value="MONOGALACTOSYLDIACYLGLYCEROL SYNTHASE 1, CHLOROPLASTIC"/>
    <property type="match status" value="1"/>
</dbReference>
<dbReference type="GO" id="GO:0009247">
    <property type="term" value="P:glycolipid biosynthetic process"/>
    <property type="evidence" value="ECO:0007669"/>
    <property type="project" value="InterPro"/>
</dbReference>
<protein>
    <submittedName>
        <fullName evidence="7">UDP-glucuronosyltransferase</fullName>
    </submittedName>
</protein>
<dbReference type="InterPro" id="IPR050519">
    <property type="entry name" value="Glycosyltransf_28_UgtP"/>
</dbReference>
<sequence>MKVLILSVTAGQGHNQTAKVISDYLNDIGVESSYMDTLEYINPVLAESVSKGYLLSTKSLPKLYGEVYRMAEKRDADNIANNFSKNFNVMKSKKLAAYILSEKPDVVVCTHIFAGVLLTYINRTQPLPCKTVGIVTDFTFHPYWEDSDLDYYVTASELLTHQASKKGIPEHKVKPIGIPIHPKFADRMDKHKARAVLGLPDMRTVLVMSGSMGYGKIEAEIKELDKTPMDFQIVSVCGNNEKLKRKIDKLELKKTIYNYGFKDNVDLFMDAADCIITKPGGLTTSEALAKGLPIIMTNPIPGQEDRNVEFLLNNGAAFRISSTYTIDEVIYQLFTNQMRRRLLRATVKALGKPNSTRDFAKLLFEITGQADKFPAGEEA</sequence>
<dbReference type="Pfam" id="PF06925">
    <property type="entry name" value="MGDG_synth"/>
    <property type="match status" value="1"/>
</dbReference>
<dbReference type="InterPro" id="IPR009695">
    <property type="entry name" value="Diacylglyc_glucosyltr_N"/>
</dbReference>
<reference evidence="7" key="1">
    <citation type="journal article" date="2020" name="J. ISSAAS">
        <title>Lactobacilli and other gastrointestinal microbiota of Peromyscus leucopus, reservoir host for agents of Lyme disease and other zoonoses in North America.</title>
        <authorList>
            <person name="Milovic A."/>
            <person name="Bassam K."/>
            <person name="Shao H."/>
            <person name="Chatzistamou I."/>
            <person name="Tufts D.M."/>
            <person name="Diuk-Wasser M."/>
            <person name="Barbour A.G."/>
        </authorList>
    </citation>
    <scope>NUCLEOTIDE SEQUENCE</scope>
    <source>
        <strain evidence="7">LL40</strain>
    </source>
</reference>
<keyword evidence="4 7" id="KW-0808">Transferase</keyword>
<feature type="domain" description="Glycosyl transferase family 28 C-terminal" evidence="5">
    <location>
        <begin position="204"/>
        <end position="339"/>
    </location>
</feature>
<evidence type="ECO:0000259" key="6">
    <source>
        <dbReference type="Pfam" id="PF06925"/>
    </source>
</evidence>
<evidence type="ECO:0000256" key="3">
    <source>
        <dbReference type="ARBA" id="ARBA00022676"/>
    </source>
</evidence>
<name>A0A650ENE1_9FIRM</name>
<dbReference type="Pfam" id="PF04101">
    <property type="entry name" value="Glyco_tran_28_C"/>
    <property type="match status" value="1"/>
</dbReference>
<dbReference type="InterPro" id="IPR007235">
    <property type="entry name" value="Glyco_trans_28_C"/>
</dbReference>
<feature type="domain" description="Diacylglycerol glucosyltransferase N-terminal" evidence="6">
    <location>
        <begin position="14"/>
        <end position="180"/>
    </location>
</feature>
<dbReference type="PANTHER" id="PTHR43025">
    <property type="entry name" value="MONOGALACTOSYLDIACYLGLYCEROL SYNTHASE"/>
    <property type="match status" value="1"/>
</dbReference>